<sequence>MMRWDFLARVDTLTLLLTLDLTQLPAKLGNNEQVSGSIPLVSS</sequence>
<reference evidence="1" key="1">
    <citation type="submission" date="2020-02" db="EMBL/GenBank/DDBJ databases">
        <authorList>
            <person name="Meier V. D."/>
        </authorList>
    </citation>
    <scope>NUCLEOTIDE SEQUENCE</scope>
    <source>
        <strain evidence="1">AVDCRST_MAG93</strain>
    </source>
</reference>
<name>A0A6J4JJE3_9CHLR</name>
<gene>
    <name evidence="1" type="ORF">AVDCRST_MAG93-3089</name>
</gene>
<organism evidence="1">
    <name type="scientific">uncultured Chloroflexia bacterium</name>
    <dbReference type="NCBI Taxonomy" id="1672391"/>
    <lineage>
        <taxon>Bacteria</taxon>
        <taxon>Bacillati</taxon>
        <taxon>Chloroflexota</taxon>
        <taxon>Chloroflexia</taxon>
        <taxon>environmental samples</taxon>
    </lineage>
</organism>
<protein>
    <submittedName>
        <fullName evidence="1">Uncharacterized protein</fullName>
    </submittedName>
</protein>
<accession>A0A6J4JJE3</accession>
<dbReference type="AlphaFoldDB" id="A0A6J4JJE3"/>
<dbReference type="EMBL" id="CADCTR010001058">
    <property type="protein sequence ID" value="CAA9279390.1"/>
    <property type="molecule type" value="Genomic_DNA"/>
</dbReference>
<proteinExistence type="predicted"/>
<evidence type="ECO:0000313" key="1">
    <source>
        <dbReference type="EMBL" id="CAA9279390.1"/>
    </source>
</evidence>